<reference evidence="2 3" key="2">
    <citation type="submission" date="2018-11" db="EMBL/GenBank/DDBJ databases">
        <authorList>
            <consortium name="Pathogen Informatics"/>
        </authorList>
    </citation>
    <scope>NUCLEOTIDE SEQUENCE [LARGE SCALE GENOMIC DNA]</scope>
</reference>
<keyword evidence="1" id="KW-0812">Transmembrane</keyword>
<proteinExistence type="predicted"/>
<dbReference type="AlphaFoldDB" id="A0A183IGM4"/>
<protein>
    <submittedName>
        <fullName evidence="4">Transmembrane protein</fullName>
    </submittedName>
</protein>
<keyword evidence="3" id="KW-1185">Reference proteome</keyword>
<gene>
    <name evidence="2" type="ORF">SBAD_LOCUS2769</name>
</gene>
<evidence type="ECO:0000256" key="1">
    <source>
        <dbReference type="SAM" id="Phobius"/>
    </source>
</evidence>
<name>A0A183IGM4_9BILA</name>
<feature type="transmembrane region" description="Helical" evidence="1">
    <location>
        <begin position="143"/>
        <end position="160"/>
    </location>
</feature>
<feature type="transmembrane region" description="Helical" evidence="1">
    <location>
        <begin position="191"/>
        <end position="215"/>
    </location>
</feature>
<dbReference type="Proteomes" id="UP000270296">
    <property type="component" value="Unassembled WGS sequence"/>
</dbReference>
<organism evidence="4">
    <name type="scientific">Soboliphyme baturini</name>
    <dbReference type="NCBI Taxonomy" id="241478"/>
    <lineage>
        <taxon>Eukaryota</taxon>
        <taxon>Metazoa</taxon>
        <taxon>Ecdysozoa</taxon>
        <taxon>Nematoda</taxon>
        <taxon>Enoplea</taxon>
        <taxon>Dorylaimia</taxon>
        <taxon>Dioctophymatida</taxon>
        <taxon>Dioctophymatoidea</taxon>
        <taxon>Soboliphymatidae</taxon>
        <taxon>Soboliphyme</taxon>
    </lineage>
</organism>
<keyword evidence="1" id="KW-0472">Membrane</keyword>
<accession>A0A183IGM4</accession>
<dbReference type="EMBL" id="UZAM01007392">
    <property type="protein sequence ID" value="VDO98836.1"/>
    <property type="molecule type" value="Genomic_DNA"/>
</dbReference>
<reference evidence="4" key="1">
    <citation type="submission" date="2016-06" db="UniProtKB">
        <authorList>
            <consortium name="WormBaseParasite"/>
        </authorList>
    </citation>
    <scope>IDENTIFICATION</scope>
</reference>
<evidence type="ECO:0000313" key="3">
    <source>
        <dbReference type="Proteomes" id="UP000270296"/>
    </source>
</evidence>
<evidence type="ECO:0000313" key="4">
    <source>
        <dbReference type="WBParaSite" id="SBAD_0000290101-mRNA-1"/>
    </source>
</evidence>
<evidence type="ECO:0000313" key="2">
    <source>
        <dbReference type="EMBL" id="VDO98836.1"/>
    </source>
</evidence>
<sequence length="224" mass="24951">MAFEKVFSVCENSSTCDELSACVAKEIVDISKEALEECRNRSRYVDSTLPNSSCNLAAIAYVTVEQLRQLLLVDDERPEAFTSRRQFVHGVCMKDITPSTDQTRRSVSDSVSDLMVIVGRRLQEDATVNSDILSIQQRRNRNALLSLSVCFAVPGLFAFCEPAHFRATFALQLVALVVVTGYHLVRWNLWLATIGFCSCALIFAVEVGLLVLLHAKSVLSKRSR</sequence>
<keyword evidence="1" id="KW-1133">Transmembrane helix</keyword>
<dbReference type="WBParaSite" id="SBAD_0000290101-mRNA-1">
    <property type="protein sequence ID" value="SBAD_0000290101-mRNA-1"/>
    <property type="gene ID" value="SBAD_0000290101"/>
</dbReference>